<gene>
    <name evidence="1" type="ORF">KIPB_015683</name>
</gene>
<dbReference type="Proteomes" id="UP000265618">
    <property type="component" value="Unassembled WGS sequence"/>
</dbReference>
<proteinExistence type="predicted"/>
<organism evidence="1 2">
    <name type="scientific">Kipferlia bialata</name>
    <dbReference type="NCBI Taxonomy" id="797122"/>
    <lineage>
        <taxon>Eukaryota</taxon>
        <taxon>Metamonada</taxon>
        <taxon>Carpediemonas-like organisms</taxon>
        <taxon>Kipferlia</taxon>
    </lineage>
</organism>
<evidence type="ECO:0000313" key="2">
    <source>
        <dbReference type="Proteomes" id="UP000265618"/>
    </source>
</evidence>
<accession>A0A391NUQ7</accession>
<protein>
    <submittedName>
        <fullName evidence="1">Uncharacterized protein</fullName>
    </submittedName>
</protein>
<keyword evidence="2" id="KW-1185">Reference proteome</keyword>
<name>A0A391NUQ7_9EUKA</name>
<comment type="caution">
    <text evidence="1">The sequence shown here is derived from an EMBL/GenBank/DDBJ whole genome shotgun (WGS) entry which is preliminary data.</text>
</comment>
<feature type="non-terminal residue" evidence="1">
    <location>
        <position position="1"/>
    </location>
</feature>
<sequence>LELRLETMNLVPSLPDADFIDEFKV</sequence>
<dbReference type="AlphaFoldDB" id="A0A391NUQ7"/>
<dbReference type="EMBL" id="BDIP01008977">
    <property type="protein sequence ID" value="GCA64895.1"/>
    <property type="molecule type" value="Genomic_DNA"/>
</dbReference>
<evidence type="ECO:0000313" key="1">
    <source>
        <dbReference type="EMBL" id="GCA64895.1"/>
    </source>
</evidence>
<reference evidence="1 2" key="1">
    <citation type="journal article" date="2018" name="PLoS ONE">
        <title>The draft genome of Kipferlia bialata reveals reductive genome evolution in fornicate parasites.</title>
        <authorList>
            <person name="Tanifuji G."/>
            <person name="Takabayashi S."/>
            <person name="Kume K."/>
            <person name="Takagi M."/>
            <person name="Nakayama T."/>
            <person name="Kamikawa R."/>
            <person name="Inagaki Y."/>
            <person name="Hashimoto T."/>
        </authorList>
    </citation>
    <scope>NUCLEOTIDE SEQUENCE [LARGE SCALE GENOMIC DNA]</scope>
    <source>
        <strain evidence="1">NY0173</strain>
    </source>
</reference>